<dbReference type="Proteomes" id="UP000295807">
    <property type="component" value="Unassembled WGS sequence"/>
</dbReference>
<evidence type="ECO:0000313" key="8">
    <source>
        <dbReference type="Proteomes" id="UP000295807"/>
    </source>
</evidence>
<evidence type="ECO:0000256" key="2">
    <source>
        <dbReference type="ARBA" id="ARBA00022519"/>
    </source>
</evidence>
<dbReference type="GO" id="GO:0009245">
    <property type="term" value="P:lipid A biosynthetic process"/>
    <property type="evidence" value="ECO:0007669"/>
    <property type="project" value="TreeGrafter"/>
</dbReference>
<comment type="caution">
    <text evidence="7">The sequence shown here is derived from an EMBL/GenBank/DDBJ whole genome shotgun (WGS) entry which is preliminary data.</text>
</comment>
<sequence>MQHRKVELVVISDVHLGTFGAKANKLYEYLRSIRPETIVLNGDFIDFWQLSTYYWPESHQLVLETLRNYLEEGVNVYYLPGNHDDVLRRFTFSSLLRFKLVNELELELDGKKAWFIHGDAYDFTMKSKLVTKLGAFSYGATVLINKGLNVLWKPLTGREIRLSKALKNWVKKKVRSVEDFQQKAIDIALEKKMDYLVCGHNHLPEIKMVENGEQSLLYLNSGDWIENTSALEYNGGAWSLYYYKG</sequence>
<dbReference type="InterPro" id="IPR029052">
    <property type="entry name" value="Metallo-depent_PP-like"/>
</dbReference>
<dbReference type="InterPro" id="IPR043461">
    <property type="entry name" value="LpxH-like"/>
</dbReference>
<evidence type="ECO:0000259" key="6">
    <source>
        <dbReference type="Pfam" id="PF00149"/>
    </source>
</evidence>
<name>A0A4R3KZ03_9SPHI</name>
<dbReference type="EMBL" id="SMAD01000001">
    <property type="protein sequence ID" value="TCS89850.1"/>
    <property type="molecule type" value="Genomic_DNA"/>
</dbReference>
<dbReference type="RefSeq" id="WP_132127332.1">
    <property type="nucleotide sequence ID" value="NZ_CP042432.1"/>
</dbReference>
<dbReference type="CDD" id="cd07398">
    <property type="entry name" value="MPP_YbbF-LpxH"/>
    <property type="match status" value="1"/>
</dbReference>
<dbReference type="Gene3D" id="3.60.21.10">
    <property type="match status" value="1"/>
</dbReference>
<evidence type="ECO:0000256" key="3">
    <source>
        <dbReference type="ARBA" id="ARBA00022723"/>
    </source>
</evidence>
<keyword evidence="7" id="KW-0378">Hydrolase</keyword>
<protein>
    <submittedName>
        <fullName evidence="7">UDP-2,3-diacylglucosamine hydrolase</fullName>
    </submittedName>
</protein>
<dbReference type="InterPro" id="IPR004843">
    <property type="entry name" value="Calcineurin-like_PHP"/>
</dbReference>
<feature type="domain" description="Calcineurin-like phosphoesterase" evidence="6">
    <location>
        <begin position="8"/>
        <end position="203"/>
    </location>
</feature>
<evidence type="ECO:0000256" key="5">
    <source>
        <dbReference type="ARBA" id="ARBA00023211"/>
    </source>
</evidence>
<dbReference type="PANTHER" id="PTHR34990:SF2">
    <property type="entry name" value="BLL8164 PROTEIN"/>
    <property type="match status" value="1"/>
</dbReference>
<gene>
    <name evidence="7" type="ORF">EDD80_10147</name>
</gene>
<proteinExistence type="predicted"/>
<dbReference type="OrthoDB" id="9802481at2"/>
<reference evidence="7 8" key="1">
    <citation type="submission" date="2019-03" db="EMBL/GenBank/DDBJ databases">
        <title>Genomic Encyclopedia of Type Strains, Phase IV (KMG-IV): sequencing the most valuable type-strain genomes for metagenomic binning, comparative biology and taxonomic classification.</title>
        <authorList>
            <person name="Goeker M."/>
        </authorList>
    </citation>
    <scope>NUCLEOTIDE SEQUENCE [LARGE SCALE GENOMIC DNA]</scope>
    <source>
        <strain evidence="7 8">DSM 21100</strain>
    </source>
</reference>
<accession>A0A4R3KZ03</accession>
<dbReference type="Pfam" id="PF00149">
    <property type="entry name" value="Metallophos"/>
    <property type="match status" value="1"/>
</dbReference>
<dbReference type="GO" id="GO:0016020">
    <property type="term" value="C:membrane"/>
    <property type="evidence" value="ECO:0007669"/>
    <property type="project" value="GOC"/>
</dbReference>
<keyword evidence="4" id="KW-0472">Membrane</keyword>
<dbReference type="GO" id="GO:0008758">
    <property type="term" value="F:UDP-2,3-diacylglucosamine hydrolase activity"/>
    <property type="evidence" value="ECO:0007669"/>
    <property type="project" value="TreeGrafter"/>
</dbReference>
<evidence type="ECO:0000256" key="1">
    <source>
        <dbReference type="ARBA" id="ARBA00022475"/>
    </source>
</evidence>
<dbReference type="SUPFAM" id="SSF56300">
    <property type="entry name" value="Metallo-dependent phosphatases"/>
    <property type="match status" value="1"/>
</dbReference>
<evidence type="ECO:0000256" key="4">
    <source>
        <dbReference type="ARBA" id="ARBA00023136"/>
    </source>
</evidence>
<keyword evidence="3" id="KW-0479">Metal-binding</keyword>
<keyword evidence="1" id="KW-1003">Cell membrane</keyword>
<organism evidence="7 8">
    <name type="scientific">Anseongella ginsenosidimutans</name>
    <dbReference type="NCBI Taxonomy" id="496056"/>
    <lineage>
        <taxon>Bacteria</taxon>
        <taxon>Pseudomonadati</taxon>
        <taxon>Bacteroidota</taxon>
        <taxon>Sphingobacteriia</taxon>
        <taxon>Sphingobacteriales</taxon>
        <taxon>Sphingobacteriaceae</taxon>
        <taxon>Anseongella</taxon>
    </lineage>
</organism>
<dbReference type="PANTHER" id="PTHR34990">
    <property type="entry name" value="UDP-2,3-DIACYLGLUCOSAMINE HYDROLASE-RELATED"/>
    <property type="match status" value="1"/>
</dbReference>
<evidence type="ECO:0000313" key="7">
    <source>
        <dbReference type="EMBL" id="TCS89850.1"/>
    </source>
</evidence>
<dbReference type="AlphaFoldDB" id="A0A4R3KZ03"/>
<keyword evidence="5" id="KW-0464">Manganese</keyword>
<dbReference type="GO" id="GO:0046872">
    <property type="term" value="F:metal ion binding"/>
    <property type="evidence" value="ECO:0007669"/>
    <property type="project" value="UniProtKB-KW"/>
</dbReference>
<keyword evidence="2" id="KW-0997">Cell inner membrane</keyword>
<keyword evidence="8" id="KW-1185">Reference proteome</keyword>